<dbReference type="PANTHER" id="PTHR28055">
    <property type="entry name" value="ALTERED INHERITANCE OF MITOCHONDRIA PROTEIN 41, MITOCHONDRIAL"/>
    <property type="match status" value="1"/>
</dbReference>
<name>A0A0S4M156_9BURK</name>
<keyword evidence="1" id="KW-0808">Transferase</keyword>
<reference evidence="2" key="1">
    <citation type="submission" date="2015-11" db="EMBL/GenBank/DDBJ databases">
        <authorList>
            <person name="Seth-Smith H.M.B."/>
        </authorList>
    </citation>
    <scope>NUCLEOTIDE SEQUENCE [LARGE SCALE GENOMIC DNA]</scope>
    <source>
        <strain evidence="2">2013Ark11</strain>
    </source>
</reference>
<dbReference type="PANTHER" id="PTHR28055:SF1">
    <property type="entry name" value="ALTERED INHERITANCE OF MITOCHONDRIA PROTEIN 41, MITOCHONDRIAL"/>
    <property type="match status" value="1"/>
</dbReference>
<evidence type="ECO:0000313" key="1">
    <source>
        <dbReference type="EMBL" id="CUT17019.1"/>
    </source>
</evidence>
<protein>
    <submittedName>
        <fullName evidence="1">Putative glutamyl-tRNA amidotransferase</fullName>
    </submittedName>
</protein>
<sequence>MSLESSIQVDIRRAMRDKDVATLAVLRFLWAAVKQKHIDERVEFSDEMIVSVLLKEKKKRMDSIDCYQAAARIDLVNKEKFELEIISRYLPAHFSEEELSEKLDEVFSAVNPSKMADLSSLMLALRPVLSGRADFGKVSLLVKEKLAKYLDDGNNKGIS</sequence>
<keyword evidence="2" id="KW-1185">Reference proteome</keyword>
<dbReference type="RefSeq" id="WP_092342589.1">
    <property type="nucleotide sequence ID" value="NZ_FLSL01000087.1"/>
</dbReference>
<evidence type="ECO:0000313" key="2">
    <source>
        <dbReference type="Proteomes" id="UP000198651"/>
    </source>
</evidence>
<dbReference type="InterPro" id="IPR023168">
    <property type="entry name" value="GatB_Yqey_C_2"/>
</dbReference>
<dbReference type="SUPFAM" id="SSF89095">
    <property type="entry name" value="GatB/YqeY motif"/>
    <property type="match status" value="1"/>
</dbReference>
<dbReference type="InterPro" id="IPR003789">
    <property type="entry name" value="Asn/Gln_tRNA_amidoTrase-B-like"/>
</dbReference>
<accession>A0A0S4M156</accession>
<dbReference type="InterPro" id="IPR019004">
    <property type="entry name" value="YqeY/Aim41"/>
</dbReference>
<dbReference type="Pfam" id="PF09424">
    <property type="entry name" value="YqeY"/>
    <property type="match status" value="1"/>
</dbReference>
<dbReference type="Proteomes" id="UP000198651">
    <property type="component" value="Chromosome I"/>
</dbReference>
<dbReference type="Gene3D" id="1.10.1510.10">
    <property type="entry name" value="Uncharacterised protein YqeY/AIM41 PF09424, N-terminal domain"/>
    <property type="match status" value="1"/>
</dbReference>
<dbReference type="EMBL" id="LN906597">
    <property type="protein sequence ID" value="CUT17019.1"/>
    <property type="molecule type" value="Genomic_DNA"/>
</dbReference>
<dbReference type="Gene3D" id="1.10.10.410">
    <property type="match status" value="1"/>
</dbReference>
<dbReference type="GO" id="GO:0016884">
    <property type="term" value="F:carbon-nitrogen ligase activity, with glutamine as amido-N-donor"/>
    <property type="evidence" value="ECO:0007669"/>
    <property type="project" value="InterPro"/>
</dbReference>
<dbReference type="InterPro" id="IPR042184">
    <property type="entry name" value="YqeY/Aim41_N"/>
</dbReference>
<dbReference type="STRING" id="1561003.Ark11_0160"/>
<organism evidence="1 2">
    <name type="scientific">Candidatus Ichthyocystis hellenicum</name>
    <dbReference type="NCBI Taxonomy" id="1561003"/>
    <lineage>
        <taxon>Bacteria</taxon>
        <taxon>Pseudomonadati</taxon>
        <taxon>Pseudomonadota</taxon>
        <taxon>Betaproteobacteria</taxon>
        <taxon>Burkholderiales</taxon>
        <taxon>Candidatus Ichthyocystis</taxon>
    </lineage>
</organism>
<gene>
    <name evidence="1" type="ORF">Ark11_0160</name>
</gene>
<dbReference type="AlphaFoldDB" id="A0A0S4M156"/>
<dbReference type="GO" id="GO:0016740">
    <property type="term" value="F:transferase activity"/>
    <property type="evidence" value="ECO:0007669"/>
    <property type="project" value="UniProtKB-KW"/>
</dbReference>
<dbReference type="OrthoDB" id="9794041at2"/>
<proteinExistence type="predicted"/>